<sequence length="39" mass="4480">MAADTHQTCSYRHTAIQQNALKNRHKQLGNQPCACFFVF</sequence>
<comment type="caution">
    <text evidence="1">The sequence shown here is derived from an EMBL/GenBank/DDBJ whole genome shotgun (WGS) entry which is preliminary data.</text>
</comment>
<dbReference type="AlphaFoldDB" id="A0A069QG10"/>
<dbReference type="EMBL" id="JNGW01000092">
    <property type="protein sequence ID" value="KDR51803.1"/>
    <property type="molecule type" value="Genomic_DNA"/>
</dbReference>
<protein>
    <submittedName>
        <fullName evidence="1">Uncharacterized protein</fullName>
    </submittedName>
</protein>
<gene>
    <name evidence="1" type="ORF">HMPREF1991_02131</name>
</gene>
<dbReference type="PATRIC" id="fig|1122985.7.peg.2208"/>
<dbReference type="HOGENOM" id="CLU_3314648_0_0_10"/>
<keyword evidence="2" id="KW-1185">Reference proteome</keyword>
<dbReference type="Proteomes" id="UP000027442">
    <property type="component" value="Unassembled WGS sequence"/>
</dbReference>
<proteinExistence type="predicted"/>
<evidence type="ECO:0000313" key="2">
    <source>
        <dbReference type="Proteomes" id="UP000027442"/>
    </source>
</evidence>
<organism evidence="1 2">
    <name type="scientific">Hoylesella loescheii DSM 19665 = JCM 12249 = ATCC 15930</name>
    <dbReference type="NCBI Taxonomy" id="1122985"/>
    <lineage>
        <taxon>Bacteria</taxon>
        <taxon>Pseudomonadati</taxon>
        <taxon>Bacteroidota</taxon>
        <taxon>Bacteroidia</taxon>
        <taxon>Bacteroidales</taxon>
        <taxon>Prevotellaceae</taxon>
        <taxon>Hoylesella</taxon>
    </lineage>
</organism>
<name>A0A069QG10_HOYLO</name>
<evidence type="ECO:0000313" key="1">
    <source>
        <dbReference type="EMBL" id="KDR51803.1"/>
    </source>
</evidence>
<reference evidence="1 2" key="1">
    <citation type="submission" date="2013-08" db="EMBL/GenBank/DDBJ databases">
        <authorList>
            <person name="Weinstock G."/>
            <person name="Sodergren E."/>
            <person name="Wylie T."/>
            <person name="Fulton L."/>
            <person name="Fulton R."/>
            <person name="Fronick C."/>
            <person name="O'Laughlin M."/>
            <person name="Godfrey J."/>
            <person name="Miner T."/>
            <person name="Herter B."/>
            <person name="Appelbaum E."/>
            <person name="Cordes M."/>
            <person name="Lek S."/>
            <person name="Wollam A."/>
            <person name="Pepin K.H."/>
            <person name="Palsikar V.B."/>
            <person name="Mitreva M."/>
            <person name="Wilson R.K."/>
        </authorList>
    </citation>
    <scope>NUCLEOTIDE SEQUENCE [LARGE SCALE GENOMIC DNA]</scope>
    <source>
        <strain evidence="1 2">ATCC 15930</strain>
    </source>
</reference>
<accession>A0A069QG10</accession>